<dbReference type="PANTHER" id="PTHR43014:SF2">
    <property type="entry name" value="MERCURIC REDUCTASE"/>
    <property type="match status" value="1"/>
</dbReference>
<protein>
    <submittedName>
        <fullName evidence="6">NAD(P)/FAD-dependent oxidoreductase</fullName>
    </submittedName>
</protein>
<dbReference type="SUPFAM" id="SSF55424">
    <property type="entry name" value="FAD/NAD-linked reductases, dimerisation (C-terminal) domain"/>
    <property type="match status" value="1"/>
</dbReference>
<dbReference type="Proteomes" id="UP001159387">
    <property type="component" value="Unassembled WGS sequence"/>
</dbReference>
<dbReference type="GO" id="GO:0003955">
    <property type="term" value="F:NAD(P)H dehydrogenase (quinone) activity"/>
    <property type="evidence" value="ECO:0007669"/>
    <property type="project" value="TreeGrafter"/>
</dbReference>
<keyword evidence="1" id="KW-0285">Flavoprotein</keyword>
<evidence type="ECO:0000256" key="2">
    <source>
        <dbReference type="ARBA" id="ARBA00022827"/>
    </source>
</evidence>
<dbReference type="InterPro" id="IPR023753">
    <property type="entry name" value="FAD/NAD-binding_dom"/>
</dbReference>
<accession>A0AA43GQL7</accession>
<dbReference type="PRINTS" id="PR00368">
    <property type="entry name" value="FADPNR"/>
</dbReference>
<dbReference type="EMBL" id="JANQDH010000032">
    <property type="protein sequence ID" value="MDH6059740.1"/>
    <property type="molecule type" value="Genomic_DNA"/>
</dbReference>
<evidence type="ECO:0000256" key="3">
    <source>
        <dbReference type="PIRSR" id="PIRSR000350-3"/>
    </source>
</evidence>
<dbReference type="AlphaFoldDB" id="A0AA43GQL7"/>
<keyword evidence="7" id="KW-1185">Reference proteome</keyword>
<evidence type="ECO:0000259" key="5">
    <source>
        <dbReference type="Pfam" id="PF07992"/>
    </source>
</evidence>
<dbReference type="InterPro" id="IPR004099">
    <property type="entry name" value="Pyr_nucl-diS_OxRdtase_dimer"/>
</dbReference>
<proteinExistence type="predicted"/>
<evidence type="ECO:0000313" key="7">
    <source>
        <dbReference type="Proteomes" id="UP001159387"/>
    </source>
</evidence>
<dbReference type="GO" id="GO:0050660">
    <property type="term" value="F:flavin adenine dinucleotide binding"/>
    <property type="evidence" value="ECO:0007669"/>
    <property type="project" value="TreeGrafter"/>
</dbReference>
<dbReference type="RefSeq" id="WP_280653750.1">
    <property type="nucleotide sequence ID" value="NZ_JANQDH010000032.1"/>
</dbReference>
<dbReference type="InterPro" id="IPR036188">
    <property type="entry name" value="FAD/NAD-bd_sf"/>
</dbReference>
<comment type="cofactor">
    <cofactor evidence="3">
        <name>FAD</name>
        <dbReference type="ChEBI" id="CHEBI:57692"/>
    </cofactor>
    <text evidence="3">Binds 1 FAD per subunit.</text>
</comment>
<feature type="domain" description="FAD/NAD(P)-binding" evidence="5">
    <location>
        <begin position="5"/>
        <end position="323"/>
    </location>
</feature>
<dbReference type="Pfam" id="PF07992">
    <property type="entry name" value="Pyr_redox_2"/>
    <property type="match status" value="1"/>
</dbReference>
<dbReference type="Pfam" id="PF02852">
    <property type="entry name" value="Pyr_redox_dim"/>
    <property type="match status" value="1"/>
</dbReference>
<dbReference type="InterPro" id="IPR016156">
    <property type="entry name" value="FAD/NAD-linked_Rdtase_dimer_sf"/>
</dbReference>
<dbReference type="Gene3D" id="3.50.50.60">
    <property type="entry name" value="FAD/NAD(P)-binding domain"/>
    <property type="match status" value="2"/>
</dbReference>
<gene>
    <name evidence="6" type="ORF">NWP17_04690</name>
</gene>
<evidence type="ECO:0000313" key="6">
    <source>
        <dbReference type="EMBL" id="MDH6059740.1"/>
    </source>
</evidence>
<keyword evidence="3" id="KW-0520">NAD</keyword>
<dbReference type="Gene3D" id="3.30.390.30">
    <property type="match status" value="1"/>
</dbReference>
<name>A0AA43GQL7_9CYAN</name>
<evidence type="ECO:0000259" key="4">
    <source>
        <dbReference type="Pfam" id="PF02852"/>
    </source>
</evidence>
<reference evidence="6 7" key="1">
    <citation type="journal article" date="2023" name="J. Phycol.">
        <title>Chrysosporum ovalisporum is synonymous with the true-branching cyanobacterium Umezakia natans (Nostocales/Aphanizomenonaceae).</title>
        <authorList>
            <person name="McGregor G.B."/>
            <person name="Sendall B.C."/>
            <person name="Niiyama Y."/>
            <person name="Tuji A."/>
            <person name="Willis A."/>
        </authorList>
    </citation>
    <scope>NUCLEOTIDE SEQUENCE [LARGE SCALE GENOMIC DNA]</scope>
    <source>
        <strain evidence="6 7">ANA360D</strain>
    </source>
</reference>
<comment type="caution">
    <text evidence="6">The sequence shown here is derived from an EMBL/GenBank/DDBJ whole genome shotgun (WGS) entry which is preliminary data.</text>
</comment>
<feature type="binding site" evidence="3">
    <location>
        <position position="117"/>
    </location>
    <ligand>
        <name>FAD</name>
        <dbReference type="ChEBI" id="CHEBI:57692"/>
    </ligand>
</feature>
<organism evidence="6 7">
    <name type="scientific">Chrysosporum bergii ANA360D</name>
    <dbReference type="NCBI Taxonomy" id="617107"/>
    <lineage>
        <taxon>Bacteria</taxon>
        <taxon>Bacillati</taxon>
        <taxon>Cyanobacteriota</taxon>
        <taxon>Cyanophyceae</taxon>
        <taxon>Nostocales</taxon>
        <taxon>Nodulariaceae</taxon>
        <taxon>Chrysosporum</taxon>
    </lineage>
</organism>
<feature type="binding site" evidence="3">
    <location>
        <position position="269"/>
    </location>
    <ligand>
        <name>NAD(+)</name>
        <dbReference type="ChEBI" id="CHEBI:57540"/>
    </ligand>
</feature>
<feature type="binding site" evidence="3">
    <location>
        <position position="309"/>
    </location>
    <ligand>
        <name>FAD</name>
        <dbReference type="ChEBI" id="CHEBI:57692"/>
    </ligand>
</feature>
<dbReference type="PANTHER" id="PTHR43014">
    <property type="entry name" value="MERCURIC REDUCTASE"/>
    <property type="match status" value="1"/>
</dbReference>
<keyword evidence="2 3" id="KW-0274">FAD</keyword>
<feature type="domain" description="Pyridine nucleotide-disulphide oxidoreductase dimerisation" evidence="4">
    <location>
        <begin position="344"/>
        <end position="452"/>
    </location>
</feature>
<evidence type="ECO:0000256" key="1">
    <source>
        <dbReference type="ARBA" id="ARBA00022630"/>
    </source>
</evidence>
<dbReference type="PRINTS" id="PR00411">
    <property type="entry name" value="PNDRDTASEI"/>
</dbReference>
<keyword evidence="3" id="KW-0547">Nucleotide-binding</keyword>
<dbReference type="SUPFAM" id="SSF51905">
    <property type="entry name" value="FAD/NAD(P)-binding domain"/>
    <property type="match status" value="1"/>
</dbReference>
<sequence>MTIDYDLVIIGGSVAGRYAALIGTQLKATVALVEPEINYGFAQHQALSEITNTYHKIHDLTGLGIYTAPSNPSESSQISLSGPQAHLYTESVITNIQAQTSPPNLAALGVDVILGNGQFQASRHLALAVNQRLLRGRTYLLASGSIPTIPEIPGLQTTGYLTLSNLWQTLQQPTLPQNWLIIGGIPQSIPAAQTLARWGCHVTLVVKSTSILPYADPETAHLLQAQLEADGVRVLTQKPVTQVKLIDNQKWVQAGDKAIATDEILLASGQQPNLEFLNLAAVGVKWRQKRLLVNDKLQTTNPRIYACGDVIGGYDFTNVSYYEARTAVKNALFFPTLAVNYGHIPWSLYSHPCIAEVGLTEAQAKRQYTPDKILILRQHYKSIAAAHLKDEIVGICKLIVLPNGEILGGSLLGGEAAELINLISLAISQKVPIQELANLPCVYPSYSEIITNTATQWSQQKLNTNTAIQDLLEGFFYFRRNWNL</sequence>